<dbReference type="Pfam" id="PF02269">
    <property type="entry name" value="TFIID-18kDa"/>
    <property type="match status" value="1"/>
</dbReference>
<dbReference type="GO" id="GO:0006366">
    <property type="term" value="P:transcription by RNA polymerase II"/>
    <property type="evidence" value="ECO:0007669"/>
    <property type="project" value="InterPro"/>
</dbReference>
<reference evidence="9 10" key="1">
    <citation type="submission" date="2014-09" db="EMBL/GenBank/DDBJ databases">
        <authorList>
            <person name="Magalhaes I.L.F."/>
            <person name="Oliveira U."/>
            <person name="Santos F.R."/>
            <person name="Vidigal T.H.D.A."/>
            <person name="Brescovit A.D."/>
            <person name="Santos A.J."/>
        </authorList>
    </citation>
    <scope>NUCLEOTIDE SEQUENCE [LARGE SCALE GENOMIC DNA]</scope>
</reference>
<accession>A0A0N7L944</accession>
<dbReference type="Proteomes" id="UP000054845">
    <property type="component" value="Unassembled WGS sequence"/>
</dbReference>
<dbReference type="GO" id="GO:0005634">
    <property type="term" value="C:nucleus"/>
    <property type="evidence" value="ECO:0007669"/>
    <property type="project" value="UniProtKB-SubCell"/>
</dbReference>
<evidence type="ECO:0000313" key="10">
    <source>
        <dbReference type="Proteomes" id="UP000054845"/>
    </source>
</evidence>
<dbReference type="CDD" id="cd22926">
    <property type="entry name" value="HFD_SPT3"/>
    <property type="match status" value="1"/>
</dbReference>
<evidence type="ECO:0000256" key="3">
    <source>
        <dbReference type="ARBA" id="ARBA00023159"/>
    </source>
</evidence>
<feature type="region of interest" description="Disordered" evidence="8">
    <location>
        <begin position="360"/>
        <end position="381"/>
    </location>
</feature>
<dbReference type="GO" id="GO:0006357">
    <property type="term" value="P:regulation of transcription by RNA polymerase II"/>
    <property type="evidence" value="ECO:0007669"/>
    <property type="project" value="UniProtKB-ARBA"/>
</dbReference>
<dbReference type="InterPro" id="IPR009072">
    <property type="entry name" value="Histone-fold"/>
</dbReference>
<feature type="coiled-coil region" evidence="7">
    <location>
        <begin position="137"/>
        <end position="171"/>
    </location>
</feature>
<dbReference type="Gene3D" id="1.10.20.10">
    <property type="entry name" value="Histone, subunit A"/>
    <property type="match status" value="1"/>
</dbReference>
<dbReference type="GO" id="GO:0046982">
    <property type="term" value="F:protein heterodimerization activity"/>
    <property type="evidence" value="ECO:0007669"/>
    <property type="project" value="InterPro"/>
</dbReference>
<evidence type="ECO:0000256" key="1">
    <source>
        <dbReference type="ARBA" id="ARBA00004123"/>
    </source>
</evidence>
<feature type="region of interest" description="Disordered" evidence="8">
    <location>
        <begin position="241"/>
        <end position="332"/>
    </location>
</feature>
<evidence type="ECO:0000256" key="6">
    <source>
        <dbReference type="ARBA" id="ARBA00061274"/>
    </source>
</evidence>
<proteinExistence type="inferred from homology"/>
<evidence type="ECO:0000313" key="9">
    <source>
        <dbReference type="EMBL" id="CEH12754.1"/>
    </source>
</evidence>
<dbReference type="GO" id="GO:0000124">
    <property type="term" value="C:SAGA complex"/>
    <property type="evidence" value="ECO:0007669"/>
    <property type="project" value="UniProtKB-ARBA"/>
</dbReference>
<sequence>MSSTYEYRYSQEISQMMFVFADLSDPHPDVVKLVEDIVRSQVLELIIQSRALSQRRGSRFVNAEDLIFLIRDDRAKVNRLKTYLSWKDVRKNAKDSEGGDAAAAGPEEEGADAVPKTRAKKIRLPWEISTVFTEHLVNNAAEEDEEDEEDVEALEESLQRLKDADEATRKMTRDEYVHYSECRQASFTFRKAKKFREFINAGAYLDGKPNDDMIDILGFLAFEVVRELCEGALKIKQQIEEQTEEKKRGLGREKRLRSGNAQARAGPSERSSRLVDGKDGASENIGDAEARQGVIGTSADRSSSTSPHKRKMIESSSDPTGLNGPTVGVAFPPNKRRAHLSGMTTSASTPALNLHENIGRASSPQAPQAMRASPSRADHDESCTLFTMPPIKTSGLDLSHIQEAFARLQRKRPALGVGGGGISGGLRRTKYRII</sequence>
<evidence type="ECO:0000256" key="7">
    <source>
        <dbReference type="SAM" id="Coils"/>
    </source>
</evidence>
<dbReference type="AlphaFoldDB" id="A0A0N7L944"/>
<keyword evidence="5" id="KW-0539">Nucleus</keyword>
<dbReference type="STRING" id="401625.A0A0N7L944"/>
<dbReference type="InterPro" id="IPR003195">
    <property type="entry name" value="TFIID_TAF13"/>
</dbReference>
<dbReference type="EMBL" id="CCYA01000181">
    <property type="protein sequence ID" value="CEH12754.1"/>
    <property type="molecule type" value="Genomic_DNA"/>
</dbReference>
<dbReference type="PANTHER" id="PTHR11380:SF16">
    <property type="entry name" value="TRANSCRIPTION INITIATION PROTEIN SPT3 HOMOLOG"/>
    <property type="match status" value="1"/>
</dbReference>
<organism evidence="9 10">
    <name type="scientific">Ceraceosorus bombacis</name>
    <dbReference type="NCBI Taxonomy" id="401625"/>
    <lineage>
        <taxon>Eukaryota</taxon>
        <taxon>Fungi</taxon>
        <taxon>Dikarya</taxon>
        <taxon>Basidiomycota</taxon>
        <taxon>Ustilaginomycotina</taxon>
        <taxon>Exobasidiomycetes</taxon>
        <taxon>Ceraceosorales</taxon>
        <taxon>Ceraceosoraceae</taxon>
        <taxon>Ceraceosorus</taxon>
    </lineage>
</organism>
<feature type="compositionally biased region" description="Basic and acidic residues" evidence="8">
    <location>
        <begin position="244"/>
        <end position="253"/>
    </location>
</feature>
<feature type="compositionally biased region" description="Basic and acidic residues" evidence="8">
    <location>
        <begin position="270"/>
        <end position="281"/>
    </location>
</feature>
<keyword evidence="2" id="KW-0805">Transcription regulation</keyword>
<evidence type="ECO:0000256" key="2">
    <source>
        <dbReference type="ARBA" id="ARBA00023015"/>
    </source>
</evidence>
<dbReference type="GO" id="GO:0003712">
    <property type="term" value="F:transcription coregulator activity"/>
    <property type="evidence" value="ECO:0007669"/>
    <property type="project" value="TreeGrafter"/>
</dbReference>
<comment type="similarity">
    <text evidence="6">Belongs to the SPT3 family.</text>
</comment>
<dbReference type="SUPFAM" id="SSF47113">
    <property type="entry name" value="Histone-fold"/>
    <property type="match status" value="1"/>
</dbReference>
<feature type="region of interest" description="Disordered" evidence="8">
    <location>
        <begin position="94"/>
        <end position="116"/>
    </location>
</feature>
<dbReference type="FunFam" id="1.10.20.10:FF:000023">
    <property type="entry name" value="transcription initiation protein SPT3 homolog"/>
    <property type="match status" value="1"/>
</dbReference>
<keyword evidence="10" id="KW-1185">Reference proteome</keyword>
<evidence type="ECO:0000256" key="4">
    <source>
        <dbReference type="ARBA" id="ARBA00023163"/>
    </source>
</evidence>
<evidence type="ECO:0000256" key="5">
    <source>
        <dbReference type="ARBA" id="ARBA00023242"/>
    </source>
</evidence>
<keyword evidence="4" id="KW-0804">Transcription</keyword>
<keyword evidence="3" id="KW-0010">Activator</keyword>
<keyword evidence="7" id="KW-0175">Coiled coil</keyword>
<protein>
    <submittedName>
        <fullName evidence="9">Related to spt3-general transcriptional adaptor or co-activator</fullName>
    </submittedName>
</protein>
<dbReference type="OrthoDB" id="66982at2759"/>
<name>A0A0N7L944_9BASI</name>
<dbReference type="PANTHER" id="PTHR11380">
    <property type="entry name" value="TRANSCRIPTION INITIATION FACTOR TFIID/SUPT3-RELATED"/>
    <property type="match status" value="1"/>
</dbReference>
<evidence type="ECO:0000256" key="8">
    <source>
        <dbReference type="SAM" id="MobiDB-lite"/>
    </source>
</evidence>
<comment type="subcellular location">
    <subcellularLocation>
        <location evidence="1">Nucleus</location>
    </subcellularLocation>
</comment>